<accession>A0A5E6MKF6</accession>
<feature type="chain" id="PRO_5022783231" evidence="1">
    <location>
        <begin position="22"/>
        <end position="252"/>
    </location>
</feature>
<reference evidence="2 3" key="1">
    <citation type="submission" date="2019-09" db="EMBL/GenBank/DDBJ databases">
        <authorList>
            <person name="Cremers G."/>
        </authorList>
    </citation>
    <scope>NUCLEOTIDE SEQUENCE [LARGE SCALE GENOMIC DNA]</scope>
    <source>
        <strain evidence="2">4A</strain>
    </source>
</reference>
<dbReference type="EMBL" id="CABFVA020000035">
    <property type="protein sequence ID" value="VVM05983.1"/>
    <property type="molecule type" value="Genomic_DNA"/>
</dbReference>
<sequence>MRKRQWLLLCSVIFLTVRAVAEPRLEEILQEVVARDDEAKQLLLRLEYSQEVRTDQLDNMGNSKKTDEIRMVVKPGEGLLLVPNSSAGTVSVQKLSSQQLREARAAQQVSDVLAMRNLLPRYAIHLEGEGVWNGQRVYLLGFEPKPDAPCRSRADRVINALKGKLWVRKKDCSILHVEANLTHPVPIAWIFASVDQLDIWYEGANASSDLGVLPASGWVEYRVGTWFGSNHARQQVAMRNYRRGDLTAGSEP</sequence>
<feature type="signal peptide" evidence="1">
    <location>
        <begin position="1"/>
        <end position="21"/>
    </location>
</feature>
<dbReference type="AlphaFoldDB" id="A0A5E6MKF6"/>
<organism evidence="2 3">
    <name type="scientific">Methylacidimicrobium tartarophylax</name>
    <dbReference type="NCBI Taxonomy" id="1041768"/>
    <lineage>
        <taxon>Bacteria</taxon>
        <taxon>Pseudomonadati</taxon>
        <taxon>Verrucomicrobiota</taxon>
        <taxon>Methylacidimicrobium</taxon>
    </lineage>
</organism>
<gene>
    <name evidence="2" type="ORF">MAMT_00891</name>
</gene>
<protein>
    <submittedName>
        <fullName evidence="2">Uncharacterized protein</fullName>
    </submittedName>
</protein>
<evidence type="ECO:0000256" key="1">
    <source>
        <dbReference type="SAM" id="SignalP"/>
    </source>
</evidence>
<keyword evidence="3" id="KW-1185">Reference proteome</keyword>
<keyword evidence="1" id="KW-0732">Signal</keyword>
<proteinExistence type="predicted"/>
<evidence type="ECO:0000313" key="2">
    <source>
        <dbReference type="EMBL" id="VVM05983.1"/>
    </source>
</evidence>
<dbReference type="RefSeq" id="WP_142659796.1">
    <property type="nucleotide sequence ID" value="NZ_CABFVA020000035.1"/>
</dbReference>
<dbReference type="Proteomes" id="UP000334923">
    <property type="component" value="Unassembled WGS sequence"/>
</dbReference>
<dbReference type="OrthoDB" id="185898at2"/>
<evidence type="ECO:0000313" key="3">
    <source>
        <dbReference type="Proteomes" id="UP000334923"/>
    </source>
</evidence>
<name>A0A5E6MKF6_9BACT</name>